<dbReference type="InterPro" id="IPR020472">
    <property type="entry name" value="WD40_PAC1"/>
</dbReference>
<evidence type="ECO:0000313" key="5">
    <source>
        <dbReference type="Proteomes" id="UP000023152"/>
    </source>
</evidence>
<dbReference type="Gene3D" id="2.130.10.10">
    <property type="entry name" value="YVTN repeat-like/Quinoprotein amine dehydrogenase"/>
    <property type="match status" value="2"/>
</dbReference>
<dbReference type="EMBL" id="ASPP01014847">
    <property type="protein sequence ID" value="ETO18488.1"/>
    <property type="molecule type" value="Genomic_DNA"/>
</dbReference>
<name>X6MWW0_RETFI</name>
<dbReference type="OrthoDB" id="7668193at2759"/>
<evidence type="ECO:0000256" key="1">
    <source>
        <dbReference type="ARBA" id="ARBA00022574"/>
    </source>
</evidence>
<dbReference type="Pfam" id="PF00400">
    <property type="entry name" value="WD40"/>
    <property type="match status" value="3"/>
</dbReference>
<dbReference type="Proteomes" id="UP000023152">
    <property type="component" value="Unassembled WGS sequence"/>
</dbReference>
<dbReference type="InterPro" id="IPR015943">
    <property type="entry name" value="WD40/YVTN_repeat-like_dom_sf"/>
</dbReference>
<dbReference type="InterPro" id="IPR036322">
    <property type="entry name" value="WD40_repeat_dom_sf"/>
</dbReference>
<evidence type="ECO:0000256" key="2">
    <source>
        <dbReference type="ARBA" id="ARBA00022737"/>
    </source>
</evidence>
<proteinExistence type="predicted"/>
<feature type="repeat" description="WD" evidence="3">
    <location>
        <begin position="16"/>
        <end position="57"/>
    </location>
</feature>
<dbReference type="PANTHER" id="PTHR19879:SF9">
    <property type="entry name" value="TRANSCRIPTION INITIATION FACTOR TFIID SUBUNIT 5"/>
    <property type="match status" value="1"/>
</dbReference>
<dbReference type="SUPFAM" id="SSF50978">
    <property type="entry name" value="WD40 repeat-like"/>
    <property type="match status" value="1"/>
</dbReference>
<accession>X6MWW0</accession>
<dbReference type="CDD" id="cd00200">
    <property type="entry name" value="WD40"/>
    <property type="match status" value="1"/>
</dbReference>
<dbReference type="SMART" id="SM00320">
    <property type="entry name" value="WD40"/>
    <property type="match status" value="3"/>
</dbReference>
<reference evidence="4 5" key="1">
    <citation type="journal article" date="2013" name="Curr. Biol.">
        <title>The Genome of the Foraminiferan Reticulomyxa filosa.</title>
        <authorList>
            <person name="Glockner G."/>
            <person name="Hulsmann N."/>
            <person name="Schleicher M."/>
            <person name="Noegel A.A."/>
            <person name="Eichinger L."/>
            <person name="Gallinger C."/>
            <person name="Pawlowski J."/>
            <person name="Sierra R."/>
            <person name="Euteneuer U."/>
            <person name="Pillet L."/>
            <person name="Moustafa A."/>
            <person name="Platzer M."/>
            <person name="Groth M."/>
            <person name="Szafranski K."/>
            <person name="Schliwa M."/>
        </authorList>
    </citation>
    <scope>NUCLEOTIDE SEQUENCE [LARGE SCALE GENOMIC DNA]</scope>
</reference>
<dbReference type="PROSITE" id="PS00678">
    <property type="entry name" value="WD_REPEATS_1"/>
    <property type="match status" value="3"/>
</dbReference>
<evidence type="ECO:0000256" key="3">
    <source>
        <dbReference type="PROSITE-ProRule" id="PRU00221"/>
    </source>
</evidence>
<organism evidence="4 5">
    <name type="scientific">Reticulomyxa filosa</name>
    <dbReference type="NCBI Taxonomy" id="46433"/>
    <lineage>
        <taxon>Eukaryota</taxon>
        <taxon>Sar</taxon>
        <taxon>Rhizaria</taxon>
        <taxon>Retaria</taxon>
        <taxon>Foraminifera</taxon>
        <taxon>Monothalamids</taxon>
        <taxon>Reticulomyxidae</taxon>
        <taxon>Reticulomyxa</taxon>
    </lineage>
</organism>
<protein>
    <submittedName>
        <fullName evidence="4">Uncharacterized protein</fullName>
    </submittedName>
</protein>
<comment type="caution">
    <text evidence="4">The sequence shown here is derived from an EMBL/GenBank/DDBJ whole genome shotgun (WGS) entry which is preliminary data.</text>
</comment>
<dbReference type="PROSITE" id="PS50294">
    <property type="entry name" value="WD_REPEATS_REGION"/>
    <property type="match status" value="3"/>
</dbReference>
<keyword evidence="1 3" id="KW-0853">WD repeat</keyword>
<keyword evidence="2" id="KW-0677">Repeat</keyword>
<gene>
    <name evidence="4" type="ORF">RFI_18775</name>
</gene>
<dbReference type="AlphaFoldDB" id="X6MWW0"/>
<dbReference type="PRINTS" id="PR00320">
    <property type="entry name" value="GPROTEINBRPT"/>
</dbReference>
<evidence type="ECO:0000313" key="4">
    <source>
        <dbReference type="EMBL" id="ETO18488.1"/>
    </source>
</evidence>
<dbReference type="InterPro" id="IPR019775">
    <property type="entry name" value="WD40_repeat_CS"/>
</dbReference>
<dbReference type="InterPro" id="IPR001680">
    <property type="entry name" value="WD40_rpt"/>
</dbReference>
<dbReference type="PANTHER" id="PTHR19879">
    <property type="entry name" value="TRANSCRIPTION INITIATION FACTOR TFIID"/>
    <property type="match status" value="1"/>
</dbReference>
<feature type="repeat" description="WD" evidence="3">
    <location>
        <begin position="100"/>
        <end position="141"/>
    </location>
</feature>
<feature type="repeat" description="WD" evidence="3">
    <location>
        <begin position="58"/>
        <end position="99"/>
    </location>
</feature>
<keyword evidence="5" id="KW-1185">Reference proteome</keyword>
<sequence length="242" mass="27865">MIRLWDVQSGKEIKKFEGHVDGVNSVQFSFDGQMIVSSSYDTTIALWNVKAGERLKELKGHSGTVMYATFSPDDKCVLSASNDTTIRIWDVESGKELKKLEGHKKIINNVKYSSNGQTIISCSNDKTIRLWDVKTGYEIQNLEVYLDQIARIDISPDDDKIILHSINLYEICNQAQIEFIELKKQFILCLHFFFKSLCSFLKPFLEKVGENILLKGNIAYMAIFYLYRNICIRIKFLIILKV</sequence>
<dbReference type="PROSITE" id="PS50082">
    <property type="entry name" value="WD_REPEATS_2"/>
    <property type="match status" value="3"/>
</dbReference>